<organism evidence="2 3">
    <name type="scientific">Schistosoma mattheei</name>
    <dbReference type="NCBI Taxonomy" id="31246"/>
    <lineage>
        <taxon>Eukaryota</taxon>
        <taxon>Metazoa</taxon>
        <taxon>Spiralia</taxon>
        <taxon>Lophotrochozoa</taxon>
        <taxon>Platyhelminthes</taxon>
        <taxon>Trematoda</taxon>
        <taxon>Digenea</taxon>
        <taxon>Strigeidida</taxon>
        <taxon>Schistosomatoidea</taxon>
        <taxon>Schistosomatidae</taxon>
        <taxon>Schistosoma</taxon>
    </lineage>
</organism>
<gene>
    <name evidence="2" type="ORF">SMTD_LOCUS3248</name>
</gene>
<dbReference type="Proteomes" id="UP000269396">
    <property type="component" value="Unassembled WGS sequence"/>
</dbReference>
<dbReference type="EMBL" id="UZAL01005541">
    <property type="protein sequence ID" value="VDO93493.1"/>
    <property type="molecule type" value="Genomic_DNA"/>
</dbReference>
<name>A0A3P8APM4_9TREM</name>
<feature type="region of interest" description="Disordered" evidence="1">
    <location>
        <begin position="1"/>
        <end position="60"/>
    </location>
</feature>
<feature type="compositionally biased region" description="Basic and acidic residues" evidence="1">
    <location>
        <begin position="43"/>
        <end position="53"/>
    </location>
</feature>
<feature type="compositionally biased region" description="Low complexity" evidence="1">
    <location>
        <begin position="21"/>
        <end position="35"/>
    </location>
</feature>
<reference evidence="2 3" key="1">
    <citation type="submission" date="2018-11" db="EMBL/GenBank/DDBJ databases">
        <authorList>
            <consortium name="Pathogen Informatics"/>
        </authorList>
    </citation>
    <scope>NUCLEOTIDE SEQUENCE [LARGE SCALE GENOMIC DNA]</scope>
    <source>
        <strain>Denwood</strain>
        <strain evidence="3">Zambia</strain>
    </source>
</reference>
<keyword evidence="3" id="KW-1185">Reference proteome</keyword>
<evidence type="ECO:0000313" key="3">
    <source>
        <dbReference type="Proteomes" id="UP000269396"/>
    </source>
</evidence>
<proteinExistence type="predicted"/>
<dbReference type="AlphaFoldDB" id="A0A3P8APM4"/>
<accession>A0A3P8APM4</accession>
<evidence type="ECO:0000256" key="1">
    <source>
        <dbReference type="SAM" id="MobiDB-lite"/>
    </source>
</evidence>
<evidence type="ECO:0000313" key="2">
    <source>
        <dbReference type="EMBL" id="VDO93493.1"/>
    </source>
</evidence>
<sequence>MTNDMKLASVTCPSPSPSPSPSSSSSSSSSAAKSSLTTRITLKKFDTDEKYESGKCIGEN</sequence>
<protein>
    <submittedName>
        <fullName evidence="2">Uncharacterized protein</fullName>
    </submittedName>
</protein>